<keyword evidence="9" id="KW-0472">Membrane</keyword>
<dbReference type="PANTHER" id="PTHR21573:SF0">
    <property type="entry name" value="ER MEMBRANE PROTEIN COMPLEX SUBUNIT 1"/>
    <property type="match status" value="1"/>
</dbReference>
<comment type="subcellular location">
    <subcellularLocation>
        <location evidence="1">Endoplasmic reticulum membrane</location>
        <topology evidence="1">Single-pass type I membrane protein</topology>
    </subcellularLocation>
</comment>
<dbReference type="Pfam" id="PF07774">
    <property type="entry name" value="EMC1_C"/>
    <property type="match status" value="1"/>
</dbReference>
<dbReference type="GO" id="GO:0072546">
    <property type="term" value="C:EMC complex"/>
    <property type="evidence" value="ECO:0007669"/>
    <property type="project" value="InterPro"/>
</dbReference>
<comment type="similarity">
    <text evidence="2">Belongs to the EMC1 family.</text>
</comment>
<dbReference type="SUPFAM" id="SSF50998">
    <property type="entry name" value="Quinoprotein alcohol dehydrogenase-like"/>
    <property type="match status" value="1"/>
</dbReference>
<organism evidence="13 14">
    <name type="scientific">Clavispora lusitaniae</name>
    <name type="common">Candida lusitaniae</name>
    <dbReference type="NCBI Taxonomy" id="36911"/>
    <lineage>
        <taxon>Eukaryota</taxon>
        <taxon>Fungi</taxon>
        <taxon>Dikarya</taxon>
        <taxon>Ascomycota</taxon>
        <taxon>Saccharomycotina</taxon>
        <taxon>Pichiomycetes</taxon>
        <taxon>Metschnikowiaceae</taxon>
        <taxon>Clavispora</taxon>
    </lineage>
</organism>
<keyword evidence="7" id="KW-0256">Endoplasmic reticulum</keyword>
<evidence type="ECO:0000256" key="2">
    <source>
        <dbReference type="ARBA" id="ARBA00007904"/>
    </source>
</evidence>
<feature type="chain" id="PRO_5041675389" description="ER membrane protein complex subunit 1" evidence="11">
    <location>
        <begin position="19"/>
        <end position="892"/>
    </location>
</feature>
<evidence type="ECO:0000256" key="6">
    <source>
        <dbReference type="ARBA" id="ARBA00022729"/>
    </source>
</evidence>
<evidence type="ECO:0000256" key="5">
    <source>
        <dbReference type="ARBA" id="ARBA00022692"/>
    </source>
</evidence>
<proteinExistence type="inferred from homology"/>
<evidence type="ECO:0000259" key="12">
    <source>
        <dbReference type="Pfam" id="PF07774"/>
    </source>
</evidence>
<dbReference type="AlphaFoldDB" id="A0AA91PVF2"/>
<feature type="signal peptide" evidence="11">
    <location>
        <begin position="1"/>
        <end position="18"/>
    </location>
</feature>
<keyword evidence="5" id="KW-0812">Transmembrane</keyword>
<dbReference type="InterPro" id="IPR026895">
    <property type="entry name" value="EMC1"/>
</dbReference>
<protein>
    <recommendedName>
        <fullName evidence="4">ER membrane protein complex subunit 1</fullName>
    </recommendedName>
</protein>
<evidence type="ECO:0000256" key="4">
    <source>
        <dbReference type="ARBA" id="ARBA00020824"/>
    </source>
</evidence>
<gene>
    <name evidence="13" type="ORF">A9F13_27g00242</name>
</gene>
<keyword evidence="10" id="KW-0325">Glycoprotein</keyword>
<dbReference type="EMBL" id="LYUB02000027">
    <property type="protein sequence ID" value="OVF04484.1"/>
    <property type="molecule type" value="Genomic_DNA"/>
</dbReference>
<dbReference type="PROSITE" id="PS51257">
    <property type="entry name" value="PROKAR_LIPOPROTEIN"/>
    <property type="match status" value="1"/>
</dbReference>
<dbReference type="GO" id="GO:0034975">
    <property type="term" value="P:protein folding in endoplasmic reticulum"/>
    <property type="evidence" value="ECO:0007669"/>
    <property type="project" value="TreeGrafter"/>
</dbReference>
<dbReference type="PANTHER" id="PTHR21573">
    <property type="entry name" value="ER MEMBRANE PROTEIN COMPLEX SUBUNIT 1"/>
    <property type="match status" value="1"/>
</dbReference>
<accession>A0AA91PVF2</accession>
<evidence type="ECO:0000256" key="1">
    <source>
        <dbReference type="ARBA" id="ARBA00004115"/>
    </source>
</evidence>
<dbReference type="KEGG" id="clus:A9F13_27g00242"/>
<dbReference type="InterPro" id="IPR011047">
    <property type="entry name" value="Quinoprotein_ADH-like_sf"/>
</dbReference>
<dbReference type="Proteomes" id="UP000195602">
    <property type="component" value="Unassembled WGS sequence"/>
</dbReference>
<evidence type="ECO:0000256" key="8">
    <source>
        <dbReference type="ARBA" id="ARBA00022989"/>
    </source>
</evidence>
<keyword evidence="8" id="KW-1133">Transmembrane helix</keyword>
<dbReference type="InterPro" id="IPR011678">
    <property type="entry name" value="EMC1_C"/>
</dbReference>
<evidence type="ECO:0000313" key="13">
    <source>
        <dbReference type="EMBL" id="OVF04484.1"/>
    </source>
</evidence>
<reference evidence="13 14" key="1">
    <citation type="submission" date="2017-04" db="EMBL/GenBank/DDBJ databases">
        <title>Draft genome of the yeast Clavispora lusitaniae type strain CBS 6936.</title>
        <authorList>
            <person name="Durrens P."/>
            <person name="Klopp C."/>
            <person name="Biteau N."/>
            <person name="Fitton-Ouhabi V."/>
            <person name="Dementhon K."/>
            <person name="Accoceberry I."/>
            <person name="Sherman D.J."/>
            <person name="Noel T."/>
        </authorList>
    </citation>
    <scope>NUCLEOTIDE SEQUENCE [LARGE SCALE GENOMIC DNA]</scope>
    <source>
        <strain evidence="13 14">CBS 6936</strain>
    </source>
</reference>
<evidence type="ECO:0000313" key="14">
    <source>
        <dbReference type="Proteomes" id="UP000195602"/>
    </source>
</evidence>
<sequence>MRSFLVAAVSLLVSCVFAVSLEDAFVKDWALHNYVNLIRPWIVTSDSLLALSESNRLVRLTGENQAITFSIDLSEWGYTEEISGHDIHVNLLDTSFVTYIEGSTELHVFKKDTGVWVNRVKLTSVIKSVTSLSNDSFAILDSHNVLSVWNNGDLGALGTYASFKVFTENGYDYVFADGQLLQLSYEADGLEVNALDANAKIGQEIALKSSLIIDGHHGVSTAGKDVSIKSQVGDKTEVIWTESFDSVLQVKIFTISSSKYLIVVTANCVHAYDISAYLRTHKRETIFRHDLVFNGTFLDILMDESLTVLSISDDKPITFDIFTVDLYSKSKKTFSVPPHQVHVSGKAIIVDQPRSLSSIEKVHHLVEDSQTGTDVLRWLKRTKTHLAQLGRFVVENASGSPQSHLARFTRNLKKSGNPLGSVLGVFVQAGEYEEKFEEDKYGFEKIYIYYDSDNRSIVAKKSKDGSTLWTQKLQQKDNLVDLHSINDEVYVVFSHSVYTLSLRTGEIISEKSFTTTIEKAILVETEISNEKIEEGADPLALALRFGNSLEFLYSETTLADSQFILSQTDDFTLEAYKIAGSKLIQTWKFGTRGEKILAVSDQEGSLTSAAGIARSDRSVLYKYLNPNLVSVVTQEGQSLKVTLLDGITGNVLHIERHSDQIIDPKSINVVQNDNWVVYSYFVKHPKVEQRIVVLDLFSTAENIIGESKSSLNGEFNVTIAQVSAKSFIYPERILQLASTQTKFGLTVRSVIAFTETGQLVEIPKFILNSRRIDDHIMSSEEYEDDFKMMPYEPVIMNNNFQVLNHKIKLQGVEDKNQYILIKPTELESTAVLCFLNKFNEFCTTVQPSLSYDLLNSSFDKLKLSLTIAVLFVVFVLTKPLVDSKKLNAKWLD</sequence>
<evidence type="ECO:0000256" key="3">
    <source>
        <dbReference type="ARBA" id="ARBA00011276"/>
    </source>
</evidence>
<name>A0AA91PVF2_CLALS</name>
<evidence type="ECO:0000256" key="10">
    <source>
        <dbReference type="ARBA" id="ARBA00023180"/>
    </source>
</evidence>
<evidence type="ECO:0000256" key="9">
    <source>
        <dbReference type="ARBA" id="ARBA00023136"/>
    </source>
</evidence>
<evidence type="ECO:0000256" key="7">
    <source>
        <dbReference type="ARBA" id="ARBA00022824"/>
    </source>
</evidence>
<comment type="caution">
    <text evidence="13">The sequence shown here is derived from an EMBL/GenBank/DDBJ whole genome shotgun (WGS) entry which is preliminary data.</text>
</comment>
<evidence type="ECO:0000256" key="11">
    <source>
        <dbReference type="SAM" id="SignalP"/>
    </source>
</evidence>
<comment type="subunit">
    <text evidence="3">Component of the ER membrane protein complex (EMC).</text>
</comment>
<keyword evidence="6 11" id="KW-0732">Signal</keyword>
<feature type="domain" description="ER membrane protein complex subunit 1 C-terminal" evidence="12">
    <location>
        <begin position="673"/>
        <end position="890"/>
    </location>
</feature>